<dbReference type="AlphaFoldDB" id="A0A915CBE9"/>
<keyword evidence="2" id="KW-1185">Reference proteome</keyword>
<proteinExistence type="predicted"/>
<protein>
    <submittedName>
        <fullName evidence="3">Uncharacterized protein</fullName>
    </submittedName>
</protein>
<sequence>QKKSTSQVEKKHKMSERKETDMSTDDQDRSDCCYASAYQVLELKPCSSRAKTSSVQVSANDVSSSTVRIVVPVSEVTNARIPDRLVPGLSDAWKRDVPNVRAAAEQTLDACSTSAQFNSFVTETEFDTSKEEACSELQTTAGMNRFDELRAFNAMKLTEKISMRDEEFIDWLTKFEANTSWTYM</sequence>
<organism evidence="2 3">
    <name type="scientific">Parascaris univalens</name>
    <name type="common">Nematode worm</name>
    <dbReference type="NCBI Taxonomy" id="6257"/>
    <lineage>
        <taxon>Eukaryota</taxon>
        <taxon>Metazoa</taxon>
        <taxon>Ecdysozoa</taxon>
        <taxon>Nematoda</taxon>
        <taxon>Chromadorea</taxon>
        <taxon>Rhabditida</taxon>
        <taxon>Spirurina</taxon>
        <taxon>Ascaridomorpha</taxon>
        <taxon>Ascaridoidea</taxon>
        <taxon>Ascarididae</taxon>
        <taxon>Parascaris</taxon>
    </lineage>
</organism>
<evidence type="ECO:0000313" key="2">
    <source>
        <dbReference type="Proteomes" id="UP000887569"/>
    </source>
</evidence>
<feature type="region of interest" description="Disordered" evidence="1">
    <location>
        <begin position="1"/>
        <end position="29"/>
    </location>
</feature>
<name>A0A915CBE9_PARUN</name>
<accession>A0A915CBE9</accession>
<reference evidence="3" key="1">
    <citation type="submission" date="2022-11" db="UniProtKB">
        <authorList>
            <consortium name="WormBaseParasite"/>
        </authorList>
    </citation>
    <scope>IDENTIFICATION</scope>
</reference>
<evidence type="ECO:0000313" key="3">
    <source>
        <dbReference type="WBParaSite" id="PgR109_g017_t01"/>
    </source>
</evidence>
<dbReference type="WBParaSite" id="PgR109_g017_t01">
    <property type="protein sequence ID" value="PgR109_g017_t01"/>
    <property type="gene ID" value="PgR109_g017"/>
</dbReference>
<dbReference type="Proteomes" id="UP000887569">
    <property type="component" value="Unplaced"/>
</dbReference>
<evidence type="ECO:0000256" key="1">
    <source>
        <dbReference type="SAM" id="MobiDB-lite"/>
    </source>
</evidence>
<feature type="compositionally biased region" description="Basic and acidic residues" evidence="1">
    <location>
        <begin position="16"/>
        <end position="29"/>
    </location>
</feature>